<feature type="binding site" evidence="9">
    <location>
        <position position="16"/>
    </location>
    <ligand>
        <name>NADPH</name>
        <dbReference type="ChEBI" id="CHEBI:57783"/>
    </ligand>
</feature>
<keyword evidence="4 9" id="KW-0521">NADP</keyword>
<evidence type="ECO:0000259" key="12">
    <source>
        <dbReference type="Pfam" id="PF13288"/>
    </source>
</evidence>
<dbReference type="NCBIfam" id="TIGR00243">
    <property type="entry name" value="Dxr"/>
    <property type="match status" value="1"/>
</dbReference>
<dbReference type="GO" id="GO:0016853">
    <property type="term" value="F:isomerase activity"/>
    <property type="evidence" value="ECO:0007669"/>
    <property type="project" value="UniProtKB-KW"/>
</dbReference>
<dbReference type="EC" id="1.1.1.267" evidence="9"/>
<keyword evidence="3 9" id="KW-0479">Metal-binding</keyword>
<keyword evidence="5 9" id="KW-0560">Oxidoreductase</keyword>
<feature type="binding site" evidence="9">
    <location>
        <position position="226"/>
    </location>
    <ligand>
        <name>1-deoxy-D-xylulose 5-phosphate</name>
        <dbReference type="ChEBI" id="CHEBI:57792"/>
    </ligand>
</feature>
<feature type="domain" description="1-deoxy-D-xylulose 5-phosphate reductoisomerase N-terminal" evidence="10">
    <location>
        <begin position="7"/>
        <end position="134"/>
    </location>
</feature>
<feature type="binding site" evidence="9">
    <location>
        <position position="126"/>
    </location>
    <ligand>
        <name>NADPH</name>
        <dbReference type="ChEBI" id="CHEBI:57783"/>
    </ligand>
</feature>
<feature type="binding site" evidence="9">
    <location>
        <position position="40"/>
    </location>
    <ligand>
        <name>NADPH</name>
        <dbReference type="ChEBI" id="CHEBI:57783"/>
    </ligand>
</feature>
<evidence type="ECO:0000259" key="11">
    <source>
        <dbReference type="Pfam" id="PF08436"/>
    </source>
</evidence>
<dbReference type="InterPro" id="IPR013644">
    <property type="entry name" value="DXP_reductoisomerase_C"/>
</dbReference>
<dbReference type="Gene3D" id="1.10.1740.10">
    <property type="match status" value="1"/>
</dbReference>
<dbReference type="GO" id="GO:0030604">
    <property type="term" value="F:1-deoxy-D-xylulose-5-phosphate reductoisomerase activity"/>
    <property type="evidence" value="ECO:0007669"/>
    <property type="project" value="UniProtKB-UniRule"/>
</dbReference>
<sequence length="397" mass="42787">MSTSNTISILGSTGSVGCSTLAVIDENPQYKIYALSANNNTDLLHAQCLKYKPRYAVVADEQAFPKMKALLAQSDIDTELLTGENALSKIASDEHVDTVMAAIVGAAGLESTLAAVSSGKRVLLANKEALVMTGDLLKAAARSSGAALLPIDSEHNAIFQCLPHSDTCLSKEQFSFVEKVVLTASGGPFLNTPSDEFEQISPDQACRHPKWSMGRKISVDSATMMNKGLEFIEACHLFELEPERVEVVIHPQSIIHSMVYYRDGSVLAQMANPDMRIPIASGLAWPQRINSGASPLDLISQESLQFLEPDLIKFPCLRLGIEAAQQGGTAPAILNAANEIAVAAFLDRKVSFPQIPLIIEAVRSQIPCEAAVSLAIIRDVDQQARILSNELILKDFS</sequence>
<keyword evidence="6 9" id="KW-0464">Manganese</keyword>
<comment type="caution">
    <text evidence="13">The sequence shown here is derived from an EMBL/GenBank/DDBJ whole genome shotgun (WGS) entry which is preliminary data.</text>
</comment>
<feature type="binding site" evidence="9">
    <location>
        <position position="154"/>
    </location>
    <ligand>
        <name>Mn(2+)</name>
        <dbReference type="ChEBI" id="CHEBI:29035"/>
    </ligand>
</feature>
<comment type="caution">
    <text evidence="9">Lacks conserved residue(s) required for the propagation of feature annotation.</text>
</comment>
<feature type="binding site" evidence="9">
    <location>
        <position position="13"/>
    </location>
    <ligand>
        <name>NADPH</name>
        <dbReference type="ChEBI" id="CHEBI:57783"/>
    </ligand>
</feature>
<evidence type="ECO:0000256" key="5">
    <source>
        <dbReference type="ARBA" id="ARBA00023002"/>
    </source>
</evidence>
<feature type="binding site" evidence="9">
    <location>
        <position position="128"/>
    </location>
    <ligand>
        <name>NADPH</name>
        <dbReference type="ChEBI" id="CHEBI:57783"/>
    </ligand>
</feature>
<dbReference type="GO" id="GO:0070402">
    <property type="term" value="F:NADPH binding"/>
    <property type="evidence" value="ECO:0007669"/>
    <property type="project" value="InterPro"/>
</dbReference>
<dbReference type="GO" id="GO:0051484">
    <property type="term" value="P:isopentenyl diphosphate biosynthetic process, methylerythritol 4-phosphate pathway involved in terpenoid biosynthetic process"/>
    <property type="evidence" value="ECO:0007669"/>
    <property type="project" value="UniProtKB-ARBA"/>
</dbReference>
<evidence type="ECO:0000256" key="4">
    <source>
        <dbReference type="ARBA" id="ARBA00022857"/>
    </source>
</evidence>
<evidence type="ECO:0000256" key="3">
    <source>
        <dbReference type="ARBA" id="ARBA00022723"/>
    </source>
</evidence>
<dbReference type="InterPro" id="IPR036169">
    <property type="entry name" value="DXPR_C_sf"/>
</dbReference>
<feature type="binding site" evidence="9">
    <location>
        <position position="230"/>
    </location>
    <ligand>
        <name>1-deoxy-D-xylulose 5-phosphate</name>
        <dbReference type="ChEBI" id="CHEBI:57792"/>
    </ligand>
</feature>
<dbReference type="AlphaFoldDB" id="A0A2A5AZ45"/>
<accession>A0A2A5AZ45</accession>
<feature type="binding site" evidence="9">
    <location>
        <position position="221"/>
    </location>
    <ligand>
        <name>1-deoxy-D-xylulose 5-phosphate</name>
        <dbReference type="ChEBI" id="CHEBI:57792"/>
    </ligand>
</feature>
<dbReference type="SUPFAM" id="SSF55347">
    <property type="entry name" value="Glyceraldehyde-3-phosphate dehydrogenase-like, C-terminal domain"/>
    <property type="match status" value="1"/>
</dbReference>
<name>A0A2A5AZ45_9GAMM</name>
<comment type="function">
    <text evidence="9">Catalyzes the NADPH-dependent rearrangement and reduction of 1-deoxy-D-xylulose-5-phosphate (DXP) to 2-C-methyl-D-erythritol 4-phosphate (MEP).</text>
</comment>
<feature type="binding site" evidence="9">
    <location>
        <position position="154"/>
    </location>
    <ligand>
        <name>1-deoxy-D-xylulose 5-phosphate</name>
        <dbReference type="ChEBI" id="CHEBI:57792"/>
    </ligand>
</feature>
<keyword evidence="13" id="KW-0413">Isomerase</keyword>
<feature type="binding site" evidence="9">
    <location>
        <position position="185"/>
    </location>
    <ligand>
        <name>1-deoxy-D-xylulose 5-phosphate</name>
        <dbReference type="ChEBI" id="CHEBI:57792"/>
    </ligand>
</feature>
<dbReference type="Pfam" id="PF02670">
    <property type="entry name" value="DXP_reductoisom"/>
    <property type="match status" value="1"/>
</dbReference>
<organism evidence="13 14">
    <name type="scientific">SAR86 cluster bacterium</name>
    <dbReference type="NCBI Taxonomy" id="2030880"/>
    <lineage>
        <taxon>Bacteria</taxon>
        <taxon>Pseudomonadati</taxon>
        <taxon>Pseudomonadota</taxon>
        <taxon>Gammaproteobacteria</taxon>
        <taxon>SAR86 cluster</taxon>
    </lineage>
</organism>
<comment type="cofactor">
    <cofactor evidence="9">
        <name>Mg(2+)</name>
        <dbReference type="ChEBI" id="CHEBI:18420"/>
    </cofactor>
    <cofactor evidence="9">
        <name>Mn(2+)</name>
        <dbReference type="ChEBI" id="CHEBI:29035"/>
    </cofactor>
</comment>
<feature type="binding site" evidence="9">
    <location>
        <position position="14"/>
    </location>
    <ligand>
        <name>NADPH</name>
        <dbReference type="ChEBI" id="CHEBI:57783"/>
    </ligand>
</feature>
<dbReference type="UniPathway" id="UPA00056">
    <property type="reaction ID" value="UER00092"/>
</dbReference>
<feature type="binding site" evidence="9">
    <location>
        <position position="15"/>
    </location>
    <ligand>
        <name>NADPH</name>
        <dbReference type="ChEBI" id="CHEBI:57783"/>
    </ligand>
</feature>
<dbReference type="EMBL" id="NVVJ01000025">
    <property type="protein sequence ID" value="PCJ24574.1"/>
    <property type="molecule type" value="Genomic_DNA"/>
</dbReference>
<comment type="pathway">
    <text evidence="1 9">Isoprenoid biosynthesis; isopentenyl diphosphate biosynthesis via DXP pathway; isopentenyl diphosphate from 1-deoxy-D-xylulose 5-phosphate: step 1/6.</text>
</comment>
<feature type="binding site" evidence="9">
    <location>
        <position position="153"/>
    </location>
    <ligand>
        <name>1-deoxy-D-xylulose 5-phosphate</name>
        <dbReference type="ChEBI" id="CHEBI:57792"/>
    </ligand>
</feature>
<dbReference type="Gene3D" id="3.40.50.720">
    <property type="entry name" value="NAD(P)-binding Rossmann-like Domain"/>
    <property type="match status" value="1"/>
</dbReference>
<evidence type="ECO:0000256" key="6">
    <source>
        <dbReference type="ARBA" id="ARBA00023211"/>
    </source>
</evidence>
<dbReference type="InterPro" id="IPR013512">
    <property type="entry name" value="DXP_reductoisomerase_N"/>
</dbReference>
<feature type="binding site" evidence="9">
    <location>
        <position position="230"/>
    </location>
    <ligand>
        <name>Mn(2+)</name>
        <dbReference type="ChEBI" id="CHEBI:29035"/>
    </ligand>
</feature>
<dbReference type="Pfam" id="PF13288">
    <property type="entry name" value="DXPR_C"/>
    <property type="match status" value="1"/>
</dbReference>
<dbReference type="NCBIfam" id="NF003938">
    <property type="entry name" value="PRK05447.1-1"/>
    <property type="match status" value="1"/>
</dbReference>
<dbReference type="SUPFAM" id="SSF51735">
    <property type="entry name" value="NAD(P)-binding Rossmann-fold domains"/>
    <property type="match status" value="1"/>
</dbReference>
<dbReference type="PIRSF" id="PIRSF006205">
    <property type="entry name" value="Dxp_reductismrs"/>
    <property type="match status" value="1"/>
</dbReference>
<dbReference type="Proteomes" id="UP000218327">
    <property type="component" value="Unassembled WGS sequence"/>
</dbReference>
<evidence type="ECO:0000256" key="7">
    <source>
        <dbReference type="ARBA" id="ARBA00023229"/>
    </source>
</evidence>
<feature type="binding site" evidence="9">
    <location>
        <position position="208"/>
    </location>
    <ligand>
        <name>1-deoxy-D-xylulose 5-phosphate</name>
        <dbReference type="ChEBI" id="CHEBI:57792"/>
    </ligand>
</feature>
<evidence type="ECO:0000256" key="2">
    <source>
        <dbReference type="ARBA" id="ARBA00006825"/>
    </source>
</evidence>
<proteinExistence type="inferred from homology"/>
<evidence type="ECO:0000259" key="10">
    <source>
        <dbReference type="Pfam" id="PF02670"/>
    </source>
</evidence>
<dbReference type="GO" id="GO:0030145">
    <property type="term" value="F:manganese ion binding"/>
    <property type="evidence" value="ECO:0007669"/>
    <property type="project" value="TreeGrafter"/>
</dbReference>
<evidence type="ECO:0000256" key="8">
    <source>
        <dbReference type="ARBA" id="ARBA00048543"/>
    </source>
</evidence>
<evidence type="ECO:0000313" key="14">
    <source>
        <dbReference type="Proteomes" id="UP000218327"/>
    </source>
</evidence>
<dbReference type="PANTHER" id="PTHR30525:SF0">
    <property type="entry name" value="1-DEOXY-D-XYLULOSE 5-PHOSPHATE REDUCTOISOMERASE, CHLOROPLASTIC"/>
    <property type="match status" value="1"/>
</dbReference>
<keyword evidence="9" id="KW-0460">Magnesium</keyword>
<dbReference type="FunFam" id="3.40.50.720:FF:000045">
    <property type="entry name" value="1-deoxy-D-xylulose 5-phosphate reductoisomerase"/>
    <property type="match status" value="1"/>
</dbReference>
<keyword evidence="7 9" id="KW-0414">Isoprene biosynthesis</keyword>
<feature type="binding site" evidence="9">
    <location>
        <position position="127"/>
    </location>
    <ligand>
        <name>1-deoxy-D-xylulose 5-phosphate</name>
        <dbReference type="ChEBI" id="CHEBI:57792"/>
    </ligand>
</feature>
<feature type="binding site" evidence="9">
    <location>
        <position position="227"/>
    </location>
    <ligand>
        <name>1-deoxy-D-xylulose 5-phosphate</name>
        <dbReference type="ChEBI" id="CHEBI:57792"/>
    </ligand>
</feature>
<comment type="similarity">
    <text evidence="2 9">Belongs to the DXR family.</text>
</comment>
<gene>
    <name evidence="9" type="primary">dxr</name>
    <name evidence="13" type="ORF">COA96_09275</name>
</gene>
<dbReference type="InterPro" id="IPR036291">
    <property type="entry name" value="NAD(P)-bd_dom_sf"/>
</dbReference>
<feature type="binding site" evidence="9">
    <location>
        <position position="152"/>
    </location>
    <ligand>
        <name>Mn(2+)</name>
        <dbReference type="ChEBI" id="CHEBI:29035"/>
    </ligand>
</feature>
<dbReference type="PANTHER" id="PTHR30525">
    <property type="entry name" value="1-DEOXY-D-XYLULOSE 5-PHOSPHATE REDUCTOISOMERASE"/>
    <property type="match status" value="1"/>
</dbReference>
<dbReference type="InterPro" id="IPR003821">
    <property type="entry name" value="DXP_reductoisomerase"/>
</dbReference>
<evidence type="ECO:0000256" key="9">
    <source>
        <dbReference type="HAMAP-Rule" id="MF_00183"/>
    </source>
</evidence>
<evidence type="ECO:0000313" key="13">
    <source>
        <dbReference type="EMBL" id="PCJ24574.1"/>
    </source>
</evidence>
<evidence type="ECO:0000256" key="1">
    <source>
        <dbReference type="ARBA" id="ARBA00005094"/>
    </source>
</evidence>
<dbReference type="InterPro" id="IPR026877">
    <property type="entry name" value="DXPR_C"/>
</dbReference>
<comment type="catalytic activity">
    <reaction evidence="8">
        <text>2-C-methyl-D-erythritol 4-phosphate + NADP(+) = 1-deoxy-D-xylulose 5-phosphate + NADPH + H(+)</text>
        <dbReference type="Rhea" id="RHEA:13717"/>
        <dbReference type="ChEBI" id="CHEBI:15378"/>
        <dbReference type="ChEBI" id="CHEBI:57783"/>
        <dbReference type="ChEBI" id="CHEBI:57792"/>
        <dbReference type="ChEBI" id="CHEBI:58262"/>
        <dbReference type="ChEBI" id="CHEBI:58349"/>
        <dbReference type="EC" id="1.1.1.267"/>
    </reaction>
    <physiologicalReaction direction="right-to-left" evidence="8">
        <dbReference type="Rhea" id="RHEA:13719"/>
    </physiologicalReaction>
</comment>
<feature type="domain" description="1-deoxy-D-xylulose 5-phosphate reductoisomerase C-terminal" evidence="11">
    <location>
        <begin position="148"/>
        <end position="238"/>
    </location>
</feature>
<protein>
    <recommendedName>
        <fullName evidence="9">1-deoxy-D-xylulose 5-phosphate reductoisomerase</fullName>
        <shortName evidence="9">DXP reductoisomerase</shortName>
        <ecNumber evidence="9">1.1.1.267</ecNumber>
    </recommendedName>
    <alternativeName>
        <fullName evidence="9">1-deoxyxylulose-5-phosphate reductoisomerase</fullName>
    </alternativeName>
    <alternativeName>
        <fullName evidence="9">2-C-methyl-D-erythritol 4-phosphate synthase</fullName>
    </alternativeName>
</protein>
<dbReference type="HAMAP" id="MF_00183">
    <property type="entry name" value="DXP_reductoisom"/>
    <property type="match status" value="1"/>
</dbReference>
<feature type="domain" description="DXP reductoisomerase C-terminal" evidence="12">
    <location>
        <begin position="270"/>
        <end position="385"/>
    </location>
</feature>
<feature type="binding site" evidence="9">
    <location>
        <position position="214"/>
    </location>
    <ligand>
        <name>NADPH</name>
        <dbReference type="ChEBI" id="CHEBI:57783"/>
    </ligand>
</feature>
<reference evidence="14" key="1">
    <citation type="submission" date="2017-08" db="EMBL/GenBank/DDBJ databases">
        <title>A dynamic microbial community with high functional redundancy inhabits the cold, oxic subseafloor aquifer.</title>
        <authorList>
            <person name="Tully B.J."/>
            <person name="Wheat C.G."/>
            <person name="Glazer B.T."/>
            <person name="Huber J.A."/>
        </authorList>
    </citation>
    <scope>NUCLEOTIDE SEQUENCE [LARGE SCALE GENOMIC DNA]</scope>
</reference>
<dbReference type="SUPFAM" id="SSF69055">
    <property type="entry name" value="1-deoxy-D-xylulose-5-phosphate reductoisomerase, C-terminal domain"/>
    <property type="match status" value="1"/>
</dbReference>
<dbReference type="Pfam" id="PF08436">
    <property type="entry name" value="DXP_redisom_C"/>
    <property type="match status" value="1"/>
</dbReference>